<organism evidence="2 3">
    <name type="scientific">Caerostris extrusa</name>
    <name type="common">Bark spider</name>
    <name type="synonym">Caerostris bankana</name>
    <dbReference type="NCBI Taxonomy" id="172846"/>
    <lineage>
        <taxon>Eukaryota</taxon>
        <taxon>Metazoa</taxon>
        <taxon>Ecdysozoa</taxon>
        <taxon>Arthropoda</taxon>
        <taxon>Chelicerata</taxon>
        <taxon>Arachnida</taxon>
        <taxon>Araneae</taxon>
        <taxon>Araneomorphae</taxon>
        <taxon>Entelegynae</taxon>
        <taxon>Araneoidea</taxon>
        <taxon>Araneidae</taxon>
        <taxon>Caerostris</taxon>
    </lineage>
</organism>
<protein>
    <submittedName>
        <fullName evidence="2">Uncharacterized protein</fullName>
    </submittedName>
</protein>
<name>A0AAV4TEE5_CAEEX</name>
<feature type="transmembrane region" description="Helical" evidence="1">
    <location>
        <begin position="76"/>
        <end position="97"/>
    </location>
</feature>
<gene>
    <name evidence="2" type="ORF">CEXT_68861</name>
</gene>
<evidence type="ECO:0000313" key="2">
    <source>
        <dbReference type="EMBL" id="GIY44470.1"/>
    </source>
</evidence>
<dbReference type="AlphaFoldDB" id="A0AAV4TEE5"/>
<dbReference type="EMBL" id="BPLR01011148">
    <property type="protein sequence ID" value="GIY44470.1"/>
    <property type="molecule type" value="Genomic_DNA"/>
</dbReference>
<accession>A0AAV4TEE5</accession>
<proteinExistence type="predicted"/>
<reference evidence="2 3" key="1">
    <citation type="submission" date="2021-06" db="EMBL/GenBank/DDBJ databases">
        <title>Caerostris extrusa draft genome.</title>
        <authorList>
            <person name="Kono N."/>
            <person name="Arakawa K."/>
        </authorList>
    </citation>
    <scope>NUCLEOTIDE SEQUENCE [LARGE SCALE GENOMIC DNA]</scope>
</reference>
<comment type="caution">
    <text evidence="2">The sequence shown here is derived from an EMBL/GenBank/DDBJ whole genome shotgun (WGS) entry which is preliminary data.</text>
</comment>
<evidence type="ECO:0000313" key="3">
    <source>
        <dbReference type="Proteomes" id="UP001054945"/>
    </source>
</evidence>
<keyword evidence="3" id="KW-1185">Reference proteome</keyword>
<dbReference type="Proteomes" id="UP001054945">
    <property type="component" value="Unassembled WGS sequence"/>
</dbReference>
<evidence type="ECO:0000256" key="1">
    <source>
        <dbReference type="SAM" id="Phobius"/>
    </source>
</evidence>
<keyword evidence="1" id="KW-1133">Transmembrane helix</keyword>
<sequence>MRDAVLHAPAATRGVRVMSTVPLLKPSRRRPVAPAAAPLLRPAHPLPATPEVHPAAAQCEGEVSPYSLNPLPPPPLVGTIHFPLFVYYFYLAFLHVYY</sequence>
<keyword evidence="1" id="KW-0472">Membrane</keyword>
<keyword evidence="1" id="KW-0812">Transmembrane</keyword>